<organism evidence="2 3">
    <name type="scientific">Romanomermis culicivorax</name>
    <name type="common">Nematode worm</name>
    <dbReference type="NCBI Taxonomy" id="13658"/>
    <lineage>
        <taxon>Eukaryota</taxon>
        <taxon>Metazoa</taxon>
        <taxon>Ecdysozoa</taxon>
        <taxon>Nematoda</taxon>
        <taxon>Enoplea</taxon>
        <taxon>Dorylaimia</taxon>
        <taxon>Mermithida</taxon>
        <taxon>Mermithoidea</taxon>
        <taxon>Mermithidae</taxon>
        <taxon>Romanomermis</taxon>
    </lineage>
</organism>
<dbReference type="WBParaSite" id="nRc.2.0.1.t44077-RA">
    <property type="protein sequence ID" value="nRc.2.0.1.t44077-RA"/>
    <property type="gene ID" value="nRc.2.0.1.g44077"/>
</dbReference>
<dbReference type="Pfam" id="PF10283">
    <property type="entry name" value="zf-CCHH"/>
    <property type="match status" value="1"/>
</dbReference>
<accession>A0A915KYR0</accession>
<sequence>MIIHKRDPIHLSTNSSGNKIVADDVGHRSMLSLEWPIYRHLPVANFLALVVHYVHHNILVLYCGIASFSMSTDTDRTKPLCQYAERCYRKNPAHFAEFDHPHLKIMPKVSRQSFQKSPEVCVVKVRTWLLTLKLINLLN</sequence>
<evidence type="ECO:0000259" key="1">
    <source>
        <dbReference type="Pfam" id="PF10283"/>
    </source>
</evidence>
<proteinExistence type="predicted"/>
<dbReference type="InterPro" id="IPR019406">
    <property type="entry name" value="APLF_PBZ"/>
</dbReference>
<dbReference type="Proteomes" id="UP000887565">
    <property type="component" value="Unplaced"/>
</dbReference>
<evidence type="ECO:0000313" key="3">
    <source>
        <dbReference type="WBParaSite" id="nRc.2.0.1.t44077-RA"/>
    </source>
</evidence>
<reference evidence="3" key="1">
    <citation type="submission" date="2022-11" db="UniProtKB">
        <authorList>
            <consortium name="WormBaseParasite"/>
        </authorList>
    </citation>
    <scope>IDENTIFICATION</scope>
</reference>
<name>A0A915KYR0_ROMCU</name>
<dbReference type="AlphaFoldDB" id="A0A915KYR0"/>
<keyword evidence="2" id="KW-1185">Reference proteome</keyword>
<feature type="domain" description="PBZ-type" evidence="1">
    <location>
        <begin position="78"/>
        <end position="102"/>
    </location>
</feature>
<evidence type="ECO:0000313" key="2">
    <source>
        <dbReference type="Proteomes" id="UP000887565"/>
    </source>
</evidence>
<protein>
    <submittedName>
        <fullName evidence="3">Aprataxin and PNK-like factor PBZ domain-containing protein</fullName>
    </submittedName>
</protein>